<keyword evidence="7 11" id="KW-0648">Protein biosynthesis</keyword>
<sequence length="648" mass="72349">MRPINIPQATEWVCPSCLTSAFGQRVVSRLRTQRHRYPYRRNFASSVPRTKEAHVRDGKLPDYPARTRFAPSPTGYMHIGGLRTALFSYLLAKRTGGQFILRIEDTDQKRFVPGATDRLCEDLQWAGVQWDEGPGVGGPHGPYWQSERNELYQKHAQDLLDDGAAYRCFCTPQTAGAGTAAFVTSGCYQDCSHISPSEAAERAESGSDKFTVRLKQPENVHKRSYPDLIYGNIKRLKRSPAASTVGDESSLDAADTILLKSDGTPTYHFANVVDDHLMKITHVIRGTEWMASTPLHHDLYTAFGWKPPVFAHVGLLLDKEKAKLSKRNADIALDVKGLREEHGILPETLCNFLTLQGWSNPNKDDVMTMDQLAQNFDLKFTKGNTMVLMEKLWFLQKNHVQRRIEQARNGSKTALSDIVDKVTEAAAKIYPEALSKHGSKASLSKYCKNILLADDKSYQTATQFVERNWYFFTYGPSYINAPPQTSPNSDFPLREDAQALASSFLRDVDAARPYLVSSFETPNPSSNEAALARPPTDLERASARIHAYLNEAVWHRVLPSGSESAVNVPFTDQAIDRVKFAEAAVEDGAKREEVLQAYKAWQKALMRFLRERLAAGTPGPGIGQLMAVLGYEECCRRLGIEAVEGGGW</sequence>
<evidence type="ECO:0000256" key="9">
    <source>
        <dbReference type="ARBA" id="ARBA00030865"/>
    </source>
</evidence>
<dbReference type="GO" id="GO:0005524">
    <property type="term" value="F:ATP binding"/>
    <property type="evidence" value="ECO:0007669"/>
    <property type="project" value="UniProtKB-KW"/>
</dbReference>
<dbReference type="Proteomes" id="UP000803884">
    <property type="component" value="Unassembled WGS sequence"/>
</dbReference>
<evidence type="ECO:0000313" key="13">
    <source>
        <dbReference type="EMBL" id="KAL1584241.1"/>
    </source>
</evidence>
<dbReference type="SUPFAM" id="SSF52374">
    <property type="entry name" value="Nucleotidylyl transferase"/>
    <property type="match status" value="1"/>
</dbReference>
<evidence type="ECO:0000256" key="8">
    <source>
        <dbReference type="ARBA" id="ARBA00023146"/>
    </source>
</evidence>
<dbReference type="InterPro" id="IPR014729">
    <property type="entry name" value="Rossmann-like_a/b/a_fold"/>
</dbReference>
<dbReference type="AlphaFoldDB" id="A0AB34KKA8"/>
<dbReference type="InterPro" id="IPR001412">
    <property type="entry name" value="aa-tRNA-synth_I_CS"/>
</dbReference>
<dbReference type="CDD" id="cd00808">
    <property type="entry name" value="GluRS_core"/>
    <property type="match status" value="1"/>
</dbReference>
<evidence type="ECO:0000313" key="14">
    <source>
        <dbReference type="Proteomes" id="UP000803884"/>
    </source>
</evidence>
<dbReference type="HAMAP" id="MF_00022">
    <property type="entry name" value="Glu_tRNA_synth_type1"/>
    <property type="match status" value="1"/>
</dbReference>
<evidence type="ECO:0000259" key="12">
    <source>
        <dbReference type="Pfam" id="PF00749"/>
    </source>
</evidence>
<dbReference type="NCBIfam" id="TIGR00464">
    <property type="entry name" value="gltX_bact"/>
    <property type="match status" value="1"/>
</dbReference>
<keyword evidence="5 11" id="KW-0547">Nucleotide-binding</keyword>
<dbReference type="RefSeq" id="XP_069227347.1">
    <property type="nucleotide sequence ID" value="XM_069375366.1"/>
</dbReference>
<keyword evidence="6 11" id="KW-0067">ATP-binding</keyword>
<evidence type="ECO:0000256" key="11">
    <source>
        <dbReference type="RuleBase" id="RU363037"/>
    </source>
</evidence>
<dbReference type="GO" id="GO:0000049">
    <property type="term" value="F:tRNA binding"/>
    <property type="evidence" value="ECO:0007669"/>
    <property type="project" value="InterPro"/>
</dbReference>
<evidence type="ECO:0000256" key="5">
    <source>
        <dbReference type="ARBA" id="ARBA00022741"/>
    </source>
</evidence>
<evidence type="ECO:0000256" key="10">
    <source>
        <dbReference type="ARBA" id="ARBA00072917"/>
    </source>
</evidence>
<keyword evidence="14" id="KW-1185">Reference proteome</keyword>
<dbReference type="EC" id="6.1.1.17" evidence="3"/>
<dbReference type="PANTHER" id="PTHR43311">
    <property type="entry name" value="GLUTAMATE--TRNA LIGASE"/>
    <property type="match status" value="1"/>
</dbReference>
<protein>
    <recommendedName>
        <fullName evidence="10">Glutamate--tRNA ligase, mitochondrial</fullName>
        <ecNumber evidence="3">6.1.1.17</ecNumber>
    </recommendedName>
    <alternativeName>
        <fullName evidence="9">Glutamyl-tRNA synthetase</fullName>
    </alternativeName>
</protein>
<dbReference type="Pfam" id="PF00749">
    <property type="entry name" value="tRNA-synt_1c"/>
    <property type="match status" value="1"/>
</dbReference>
<evidence type="ECO:0000256" key="4">
    <source>
        <dbReference type="ARBA" id="ARBA00022598"/>
    </source>
</evidence>
<reference evidence="13 14" key="1">
    <citation type="journal article" date="2020" name="Microbiol. Resour. Announc.">
        <title>Draft Genome Sequence of a Cladosporium Species Isolated from the Mesophotic Ascidian Didemnum maculosum.</title>
        <authorList>
            <person name="Gioti A."/>
            <person name="Siaperas R."/>
            <person name="Nikolaivits E."/>
            <person name="Le Goff G."/>
            <person name="Ouazzani J."/>
            <person name="Kotoulas G."/>
            <person name="Topakas E."/>
        </authorList>
    </citation>
    <scope>NUCLEOTIDE SEQUENCE [LARGE SCALE GENOMIC DNA]</scope>
    <source>
        <strain evidence="13 14">TM138-S3</strain>
    </source>
</reference>
<dbReference type="PANTHER" id="PTHR43311:SF2">
    <property type="entry name" value="GLUTAMATE--TRNA LIGASE, MITOCHONDRIAL-RELATED"/>
    <property type="match status" value="1"/>
</dbReference>
<dbReference type="GO" id="GO:0005739">
    <property type="term" value="C:mitochondrion"/>
    <property type="evidence" value="ECO:0007669"/>
    <property type="project" value="UniProtKB-SubCell"/>
</dbReference>
<dbReference type="PROSITE" id="PS00178">
    <property type="entry name" value="AA_TRNA_LIGASE_I"/>
    <property type="match status" value="1"/>
</dbReference>
<name>A0AB34KKA8_9PEZI</name>
<organism evidence="13 14">
    <name type="scientific">Cladosporium halotolerans</name>
    <dbReference type="NCBI Taxonomy" id="1052096"/>
    <lineage>
        <taxon>Eukaryota</taxon>
        <taxon>Fungi</taxon>
        <taxon>Dikarya</taxon>
        <taxon>Ascomycota</taxon>
        <taxon>Pezizomycotina</taxon>
        <taxon>Dothideomycetes</taxon>
        <taxon>Dothideomycetidae</taxon>
        <taxon>Cladosporiales</taxon>
        <taxon>Cladosporiaceae</taxon>
        <taxon>Cladosporium</taxon>
    </lineage>
</organism>
<dbReference type="InterPro" id="IPR000924">
    <property type="entry name" value="Glu/Gln-tRNA-synth"/>
</dbReference>
<comment type="caution">
    <text evidence="13">The sequence shown here is derived from an EMBL/GenBank/DDBJ whole genome shotgun (WGS) entry which is preliminary data.</text>
</comment>
<keyword evidence="8 11" id="KW-0030">Aminoacyl-tRNA synthetase</keyword>
<evidence type="ECO:0000256" key="2">
    <source>
        <dbReference type="ARBA" id="ARBA00007894"/>
    </source>
</evidence>
<dbReference type="PRINTS" id="PR00987">
    <property type="entry name" value="TRNASYNTHGLU"/>
</dbReference>
<dbReference type="SUPFAM" id="SSF48163">
    <property type="entry name" value="An anticodon-binding domain of class I aminoacyl-tRNA synthetases"/>
    <property type="match status" value="1"/>
</dbReference>
<evidence type="ECO:0000256" key="1">
    <source>
        <dbReference type="ARBA" id="ARBA00004173"/>
    </source>
</evidence>
<dbReference type="GeneID" id="96008204"/>
<dbReference type="FunFam" id="3.40.50.620:FF:000045">
    <property type="entry name" value="Glutamate--tRNA ligase, mitochondrial"/>
    <property type="match status" value="1"/>
</dbReference>
<gene>
    <name evidence="13" type="ORF">WHR41_06761</name>
</gene>
<dbReference type="GO" id="GO:0006424">
    <property type="term" value="P:glutamyl-tRNA aminoacylation"/>
    <property type="evidence" value="ECO:0007669"/>
    <property type="project" value="InterPro"/>
</dbReference>
<proteinExistence type="inferred from homology"/>
<evidence type="ECO:0000256" key="6">
    <source>
        <dbReference type="ARBA" id="ARBA00022840"/>
    </source>
</evidence>
<evidence type="ECO:0000256" key="7">
    <source>
        <dbReference type="ARBA" id="ARBA00022917"/>
    </source>
</evidence>
<accession>A0AB34KKA8</accession>
<comment type="subcellular location">
    <subcellularLocation>
        <location evidence="1">Mitochondrion</location>
    </subcellularLocation>
</comment>
<dbReference type="InterPro" id="IPR033910">
    <property type="entry name" value="GluRS_core"/>
</dbReference>
<dbReference type="GO" id="GO:0008270">
    <property type="term" value="F:zinc ion binding"/>
    <property type="evidence" value="ECO:0007669"/>
    <property type="project" value="InterPro"/>
</dbReference>
<comment type="similarity">
    <text evidence="2">Belongs to the class-I aminoacyl-tRNA synthetase family. Glutamate--tRNA ligase type 1 subfamily.</text>
</comment>
<dbReference type="Gene3D" id="3.40.50.620">
    <property type="entry name" value="HUPs"/>
    <property type="match status" value="1"/>
</dbReference>
<dbReference type="InterPro" id="IPR008925">
    <property type="entry name" value="aa_tRNA-synth_I_cd-bd_sf"/>
</dbReference>
<dbReference type="EMBL" id="JAAQHG020000027">
    <property type="protein sequence ID" value="KAL1584241.1"/>
    <property type="molecule type" value="Genomic_DNA"/>
</dbReference>
<keyword evidence="4 11" id="KW-0436">Ligase</keyword>
<dbReference type="InterPro" id="IPR020058">
    <property type="entry name" value="Glu/Gln-tRNA-synth_Ib_cat-dom"/>
</dbReference>
<evidence type="ECO:0000256" key="3">
    <source>
        <dbReference type="ARBA" id="ARBA00012835"/>
    </source>
</evidence>
<dbReference type="GO" id="GO:0004818">
    <property type="term" value="F:glutamate-tRNA ligase activity"/>
    <property type="evidence" value="ECO:0007669"/>
    <property type="project" value="UniProtKB-EC"/>
</dbReference>
<feature type="domain" description="Glutamyl/glutaminyl-tRNA synthetase class Ib catalytic" evidence="12">
    <location>
        <begin position="66"/>
        <end position="392"/>
    </location>
</feature>
<dbReference type="InterPro" id="IPR004527">
    <property type="entry name" value="Glu-tRNA-ligase_bac/mito"/>
</dbReference>
<dbReference type="InterPro" id="IPR049940">
    <property type="entry name" value="GluQ/Sye"/>
</dbReference>